<evidence type="ECO:0000256" key="1">
    <source>
        <dbReference type="ARBA" id="ARBA00023002"/>
    </source>
</evidence>
<dbReference type="OrthoDB" id="37537at2759"/>
<dbReference type="CDD" id="cd19077">
    <property type="entry name" value="AKR_AKR8A1-2"/>
    <property type="match status" value="1"/>
</dbReference>
<gene>
    <name evidence="3" type="ORF">BJ878DRAFT_488533</name>
</gene>
<dbReference type="InterPro" id="IPR036812">
    <property type="entry name" value="NAD(P)_OxRdtase_dom_sf"/>
</dbReference>
<sequence length="329" mass="35866">MVQLLGQEVGSTGFGLMGLTWRATPQPEEESFKAMKAAIKAGCVFWNGGEFYGTPELNSLTLLEKYFTKYPEDADKVILSIKGGNNGHVPDSSPENVKRSIDECLRLLNGKKKLDIFECARVDKKTPIEVTMEYVDKEYVQTGKIGGIALSEVSAATVECAVKVTKIVAVEIEVSLFATDPLTSGLFEACAKHEIPIVAYSPLGRGMLTGQIKSLDDIPQDSLIKHFPRFSPENFPKNLELVKSVQDIAESKGCTPGQLAISWVRHLSGRNGNPAVIPIPGATKESRIVENAKEITLEKSDLETMDKILASFEPSGARYPGPIQAYCDV</sequence>
<keyword evidence="1" id="KW-0560">Oxidoreductase</keyword>
<dbReference type="GO" id="GO:0005737">
    <property type="term" value="C:cytoplasm"/>
    <property type="evidence" value="ECO:0007669"/>
    <property type="project" value="TreeGrafter"/>
</dbReference>
<dbReference type="PANTHER" id="PTHR43625:SF78">
    <property type="entry name" value="PYRIDOXAL REDUCTASE-RELATED"/>
    <property type="match status" value="1"/>
</dbReference>
<keyword evidence="4" id="KW-1185">Reference proteome</keyword>
<evidence type="ECO:0000313" key="3">
    <source>
        <dbReference type="EMBL" id="KAG9248386.1"/>
    </source>
</evidence>
<dbReference type="InterPro" id="IPR050791">
    <property type="entry name" value="Aldo-Keto_reductase"/>
</dbReference>
<dbReference type="Proteomes" id="UP000887226">
    <property type="component" value="Unassembled WGS sequence"/>
</dbReference>
<accession>A0A9P8CKA9</accession>
<dbReference type="EMBL" id="MU253750">
    <property type="protein sequence ID" value="KAG9248386.1"/>
    <property type="molecule type" value="Genomic_DNA"/>
</dbReference>
<dbReference type="SUPFAM" id="SSF51430">
    <property type="entry name" value="NAD(P)-linked oxidoreductase"/>
    <property type="match status" value="1"/>
</dbReference>
<dbReference type="Pfam" id="PF00248">
    <property type="entry name" value="Aldo_ket_red"/>
    <property type="match status" value="1"/>
</dbReference>
<dbReference type="GO" id="GO:0016491">
    <property type="term" value="F:oxidoreductase activity"/>
    <property type="evidence" value="ECO:0007669"/>
    <property type="project" value="UniProtKB-KW"/>
</dbReference>
<dbReference type="PANTHER" id="PTHR43625">
    <property type="entry name" value="AFLATOXIN B1 ALDEHYDE REDUCTASE"/>
    <property type="match status" value="1"/>
</dbReference>
<reference evidence="3" key="1">
    <citation type="journal article" date="2021" name="IMA Fungus">
        <title>Genomic characterization of three marine fungi, including Emericellopsis atlantica sp. nov. with signatures of a generalist lifestyle and marine biomass degradation.</title>
        <authorList>
            <person name="Hagestad O.C."/>
            <person name="Hou L."/>
            <person name="Andersen J.H."/>
            <person name="Hansen E.H."/>
            <person name="Altermark B."/>
            <person name="Li C."/>
            <person name="Kuhnert E."/>
            <person name="Cox R.J."/>
            <person name="Crous P.W."/>
            <person name="Spatafora J.W."/>
            <person name="Lail K."/>
            <person name="Amirebrahimi M."/>
            <person name="Lipzen A."/>
            <person name="Pangilinan J."/>
            <person name="Andreopoulos W."/>
            <person name="Hayes R.D."/>
            <person name="Ng V."/>
            <person name="Grigoriev I.V."/>
            <person name="Jackson S.A."/>
            <person name="Sutton T.D.S."/>
            <person name="Dobson A.D.W."/>
            <person name="Rama T."/>
        </authorList>
    </citation>
    <scope>NUCLEOTIDE SEQUENCE</scope>
    <source>
        <strain evidence="3">TRa3180A</strain>
    </source>
</reference>
<proteinExistence type="predicted"/>
<protein>
    <submittedName>
        <fullName evidence="3">NADP-dependent oxidoreductase domain-containing protein</fullName>
    </submittedName>
</protein>
<evidence type="ECO:0000313" key="4">
    <source>
        <dbReference type="Proteomes" id="UP000887226"/>
    </source>
</evidence>
<evidence type="ECO:0000259" key="2">
    <source>
        <dbReference type="Pfam" id="PF00248"/>
    </source>
</evidence>
<dbReference type="InterPro" id="IPR023210">
    <property type="entry name" value="NADP_OxRdtase_dom"/>
</dbReference>
<comment type="caution">
    <text evidence="3">The sequence shown here is derived from an EMBL/GenBank/DDBJ whole genome shotgun (WGS) entry which is preliminary data.</text>
</comment>
<dbReference type="Gene3D" id="3.20.20.100">
    <property type="entry name" value="NADP-dependent oxidoreductase domain"/>
    <property type="match status" value="1"/>
</dbReference>
<name>A0A9P8CKA9_9HELO</name>
<feature type="domain" description="NADP-dependent oxidoreductase" evidence="2">
    <location>
        <begin position="13"/>
        <end position="309"/>
    </location>
</feature>
<organism evidence="3 4">
    <name type="scientific">Calycina marina</name>
    <dbReference type="NCBI Taxonomy" id="1763456"/>
    <lineage>
        <taxon>Eukaryota</taxon>
        <taxon>Fungi</taxon>
        <taxon>Dikarya</taxon>
        <taxon>Ascomycota</taxon>
        <taxon>Pezizomycotina</taxon>
        <taxon>Leotiomycetes</taxon>
        <taxon>Helotiales</taxon>
        <taxon>Pezizellaceae</taxon>
        <taxon>Calycina</taxon>
    </lineage>
</organism>
<dbReference type="AlphaFoldDB" id="A0A9P8CKA9"/>